<feature type="transmembrane region" description="Helical" evidence="1">
    <location>
        <begin position="66"/>
        <end position="84"/>
    </location>
</feature>
<feature type="domain" description="CAAX prenyl protease 2/Lysostaphin resistance protein A-like" evidence="2">
    <location>
        <begin position="113"/>
        <end position="194"/>
    </location>
</feature>
<evidence type="ECO:0000259" key="2">
    <source>
        <dbReference type="Pfam" id="PF02517"/>
    </source>
</evidence>
<feature type="transmembrane region" description="Helical" evidence="1">
    <location>
        <begin position="25"/>
        <end position="46"/>
    </location>
</feature>
<keyword evidence="1" id="KW-1133">Transmembrane helix</keyword>
<proteinExistence type="predicted"/>
<gene>
    <name evidence="3" type="ORF">DDZ15_06420</name>
</gene>
<dbReference type="OrthoDB" id="9779573at2"/>
<protein>
    <recommendedName>
        <fullName evidence="2">CAAX prenyl protease 2/Lysostaphin resistance protein A-like domain-containing protein</fullName>
    </recommendedName>
</protein>
<dbReference type="InterPro" id="IPR003675">
    <property type="entry name" value="Rce1/LyrA-like_dom"/>
</dbReference>
<feature type="transmembrane region" description="Helical" evidence="1">
    <location>
        <begin position="182"/>
        <end position="200"/>
    </location>
</feature>
<accession>A0A316TWG9</accession>
<dbReference type="AlphaFoldDB" id="A0A316TWG9"/>
<keyword evidence="1" id="KW-0472">Membrane</keyword>
<dbReference type="GO" id="GO:0004175">
    <property type="term" value="F:endopeptidase activity"/>
    <property type="evidence" value="ECO:0007669"/>
    <property type="project" value="UniProtKB-ARBA"/>
</dbReference>
<evidence type="ECO:0000313" key="4">
    <source>
        <dbReference type="Proteomes" id="UP000245533"/>
    </source>
</evidence>
<sequence length="208" mass="22907">MEDSGDNKPDKMFTEEDLNLSSRELLGMSLGSMVLYLFIATLLYYFVIGESLLSVFFTGKPIVEQLLTGLGAGVASALVILFFSTRPPMSKVLDDFMIFRIISRAEFTLFDKVQISLFAGAGEEILFRGTIQPLIGIWLTSVLFIAIHGYISIKSAGHILFTVLLLGLSVMLGFLFELSGIVAAMTAHAVYDLVMLFWAGKRQEQISG</sequence>
<dbReference type="GO" id="GO:0080120">
    <property type="term" value="P:CAAX-box protein maturation"/>
    <property type="evidence" value="ECO:0007669"/>
    <property type="project" value="UniProtKB-ARBA"/>
</dbReference>
<organism evidence="3 4">
    <name type="scientific">Rhodohalobacter mucosus</name>
    <dbReference type="NCBI Taxonomy" id="2079485"/>
    <lineage>
        <taxon>Bacteria</taxon>
        <taxon>Pseudomonadati</taxon>
        <taxon>Balneolota</taxon>
        <taxon>Balneolia</taxon>
        <taxon>Balneolales</taxon>
        <taxon>Balneolaceae</taxon>
        <taxon>Rhodohalobacter</taxon>
    </lineage>
</organism>
<dbReference type="RefSeq" id="WP_109646253.1">
    <property type="nucleotide sequence ID" value="NZ_QGGB01000005.1"/>
</dbReference>
<dbReference type="Pfam" id="PF02517">
    <property type="entry name" value="Rce1-like"/>
    <property type="match status" value="1"/>
</dbReference>
<keyword evidence="4" id="KW-1185">Reference proteome</keyword>
<feature type="transmembrane region" description="Helical" evidence="1">
    <location>
        <begin position="131"/>
        <end position="151"/>
    </location>
</feature>
<dbReference type="Proteomes" id="UP000245533">
    <property type="component" value="Unassembled WGS sequence"/>
</dbReference>
<name>A0A316TWG9_9BACT</name>
<reference evidence="3 4" key="1">
    <citation type="submission" date="2018-05" db="EMBL/GenBank/DDBJ databases">
        <title>Rhodohalobacter halophilus gen. nov., sp. nov., a moderately halophilic member of the family Balneolaceae.</title>
        <authorList>
            <person name="Liu Z.-W."/>
        </authorList>
    </citation>
    <scope>NUCLEOTIDE SEQUENCE [LARGE SCALE GENOMIC DNA]</scope>
    <source>
        <strain evidence="3 4">8A47</strain>
    </source>
</reference>
<feature type="transmembrane region" description="Helical" evidence="1">
    <location>
        <begin position="158"/>
        <end position="176"/>
    </location>
</feature>
<comment type="caution">
    <text evidence="3">The sequence shown here is derived from an EMBL/GenBank/DDBJ whole genome shotgun (WGS) entry which is preliminary data.</text>
</comment>
<dbReference type="EMBL" id="QGGB01000005">
    <property type="protein sequence ID" value="PWN06904.1"/>
    <property type="molecule type" value="Genomic_DNA"/>
</dbReference>
<evidence type="ECO:0000313" key="3">
    <source>
        <dbReference type="EMBL" id="PWN06904.1"/>
    </source>
</evidence>
<keyword evidence="1" id="KW-0812">Transmembrane</keyword>
<evidence type="ECO:0000256" key="1">
    <source>
        <dbReference type="SAM" id="Phobius"/>
    </source>
</evidence>